<dbReference type="RefSeq" id="WP_344041852.1">
    <property type="nucleotide sequence ID" value="NZ_BAAAKE010000030.1"/>
</dbReference>
<protein>
    <submittedName>
        <fullName evidence="2">Thiopeptide-type bacteriocin biosynthesis protein</fullName>
    </submittedName>
</protein>
<gene>
    <name evidence="2" type="ORF">ACFPFM_18430</name>
</gene>
<dbReference type="InterPro" id="IPR023809">
    <property type="entry name" value="Thiopep_bacteriocin_synth_dom"/>
</dbReference>
<proteinExistence type="predicted"/>
<sequence>MPADRLTRASSPAEAAIWRVLAGDDLDTTATTSGLDPDELAAAATIYRQAGRDTLSASQVDSWQQVYLRFGDWARAEHSAAAHLLPVLTRAERSGAITGWWFMRKHPCWRLRMLPGHRHAMAELATMLDDLAAAGHLDAWWPGLYEAETAAFGGPDALDAGHRLFAADSRGVLELAAAGGTGMGRRELSILLCGTLMRDGAALEWYERGDVWDRVSTERPLPSDIDNDRIAAMAGTLKTLALADTAPDGPLFTANGPLAAQSDWATVFRDTGRVLVEANRTGHLTRGLRDVLSYHVIFHWNRLGLTARTQAILAHAARHAILGPTGNTTAPPLPSPTPTSATPADLDQAVIRFPLIQQGRQFCGDLHARVGLVEEHAANSARYDDPDQRINAAAAAWNLAALIAADCDMPDLAEQLCLVQFEIFHQSWPLSGRSAIASQQPLVNLARLAQRTGDPAGCYGTLVRIDHAVRCGGTVDIAGQTIPFTAFIAPGGDRSPVEAWLRRTLREDATRALAAAGDWEKAADHASGYDDTPELLHEARQTRIIALARAGHRDDALRLIDTATTTHPWHHAVASCLRAYADITTGHHDPTRINTLITNIQAARTAAADPVMTLFRIRLGLATAHLAATTHQREAGLLRAEAAEDAHRSGNAYAAREVLDDHADRPSSPLQKLNERWRWA</sequence>
<dbReference type="Pfam" id="PF14028">
    <property type="entry name" value="Lant_dehydr_C"/>
    <property type="match status" value="1"/>
</dbReference>
<feature type="domain" description="Thiopeptide-type bacteriocin biosynthesis" evidence="1">
    <location>
        <begin position="63"/>
        <end position="320"/>
    </location>
</feature>
<dbReference type="NCBIfam" id="TIGR03891">
    <property type="entry name" value="thiopep_ocin"/>
    <property type="match status" value="1"/>
</dbReference>
<evidence type="ECO:0000259" key="1">
    <source>
        <dbReference type="Pfam" id="PF14028"/>
    </source>
</evidence>
<keyword evidence="3" id="KW-1185">Reference proteome</keyword>
<dbReference type="Proteomes" id="UP001595833">
    <property type="component" value="Unassembled WGS sequence"/>
</dbReference>
<evidence type="ECO:0000313" key="3">
    <source>
        <dbReference type="Proteomes" id="UP001595833"/>
    </source>
</evidence>
<organism evidence="2 3">
    <name type="scientific">Saccharothrix xinjiangensis</name>
    <dbReference type="NCBI Taxonomy" id="204798"/>
    <lineage>
        <taxon>Bacteria</taxon>
        <taxon>Bacillati</taxon>
        <taxon>Actinomycetota</taxon>
        <taxon>Actinomycetes</taxon>
        <taxon>Pseudonocardiales</taxon>
        <taxon>Pseudonocardiaceae</taxon>
        <taxon>Saccharothrix</taxon>
    </lineage>
</organism>
<dbReference type="EMBL" id="JBHSJB010000017">
    <property type="protein sequence ID" value="MFC5055725.1"/>
    <property type="molecule type" value="Genomic_DNA"/>
</dbReference>
<reference evidence="3" key="1">
    <citation type="journal article" date="2019" name="Int. J. Syst. Evol. Microbiol.">
        <title>The Global Catalogue of Microorganisms (GCM) 10K type strain sequencing project: providing services to taxonomists for standard genome sequencing and annotation.</title>
        <authorList>
            <consortium name="The Broad Institute Genomics Platform"/>
            <consortium name="The Broad Institute Genome Sequencing Center for Infectious Disease"/>
            <person name="Wu L."/>
            <person name="Ma J."/>
        </authorList>
    </citation>
    <scope>NUCLEOTIDE SEQUENCE [LARGE SCALE GENOMIC DNA]</scope>
    <source>
        <strain evidence="3">KCTC 12848</strain>
    </source>
</reference>
<comment type="caution">
    <text evidence="2">The sequence shown here is derived from an EMBL/GenBank/DDBJ whole genome shotgun (WGS) entry which is preliminary data.</text>
</comment>
<accession>A0ABV9XZI2</accession>
<name>A0ABV9XZI2_9PSEU</name>
<evidence type="ECO:0000313" key="2">
    <source>
        <dbReference type="EMBL" id="MFC5055725.1"/>
    </source>
</evidence>